<keyword evidence="2" id="KW-1185">Reference proteome</keyword>
<evidence type="ECO:0000313" key="2">
    <source>
        <dbReference type="Proteomes" id="UP000291084"/>
    </source>
</evidence>
<evidence type="ECO:0000313" key="1">
    <source>
        <dbReference type="EMBL" id="BAT88812.1"/>
    </source>
</evidence>
<reference evidence="1 2" key="1">
    <citation type="journal article" date="2015" name="Sci. Rep.">
        <title>The power of single molecule real-time sequencing technology in the de novo assembly of a eukaryotic genome.</title>
        <authorList>
            <person name="Sakai H."/>
            <person name="Naito K."/>
            <person name="Ogiso-Tanaka E."/>
            <person name="Takahashi Y."/>
            <person name="Iseki K."/>
            <person name="Muto C."/>
            <person name="Satou K."/>
            <person name="Teruya K."/>
            <person name="Shiroma A."/>
            <person name="Shimoji M."/>
            <person name="Hirano T."/>
            <person name="Itoh T."/>
            <person name="Kaga A."/>
            <person name="Tomooka N."/>
        </authorList>
    </citation>
    <scope>NUCLEOTIDE SEQUENCE [LARGE SCALE GENOMIC DNA]</scope>
    <source>
        <strain evidence="2">cv. Shumari</strain>
    </source>
</reference>
<accession>A0A0S3S7I1</accession>
<dbReference type="EMBL" id="AP015038">
    <property type="protein sequence ID" value="BAT88812.1"/>
    <property type="molecule type" value="Genomic_DNA"/>
</dbReference>
<organism evidence="1 2">
    <name type="scientific">Vigna angularis var. angularis</name>
    <dbReference type="NCBI Taxonomy" id="157739"/>
    <lineage>
        <taxon>Eukaryota</taxon>
        <taxon>Viridiplantae</taxon>
        <taxon>Streptophyta</taxon>
        <taxon>Embryophyta</taxon>
        <taxon>Tracheophyta</taxon>
        <taxon>Spermatophyta</taxon>
        <taxon>Magnoliopsida</taxon>
        <taxon>eudicotyledons</taxon>
        <taxon>Gunneridae</taxon>
        <taxon>Pentapetalae</taxon>
        <taxon>rosids</taxon>
        <taxon>fabids</taxon>
        <taxon>Fabales</taxon>
        <taxon>Fabaceae</taxon>
        <taxon>Papilionoideae</taxon>
        <taxon>50 kb inversion clade</taxon>
        <taxon>NPAAA clade</taxon>
        <taxon>indigoferoid/millettioid clade</taxon>
        <taxon>Phaseoleae</taxon>
        <taxon>Vigna</taxon>
    </lineage>
</organism>
<dbReference type="Proteomes" id="UP000291084">
    <property type="component" value="Chromosome 5"/>
</dbReference>
<protein>
    <submittedName>
        <fullName evidence="1">Uncharacterized protein</fullName>
    </submittedName>
</protein>
<feature type="non-terminal residue" evidence="1">
    <location>
        <position position="1"/>
    </location>
</feature>
<sequence>KTSVRRTHRALYSHEPKSLGDLSSPYVGGKGDTRTSVSAEIQHTIVSQYEHHRFDKNSKEMTERLLSKFYHHNHHPTSLSLLSFS</sequence>
<name>A0A0S3S7I1_PHAAN</name>
<proteinExistence type="predicted"/>
<gene>
    <name evidence="1" type="primary">Vigan.05G242600</name>
    <name evidence="1" type="ORF">VIGAN_05242600</name>
</gene>
<dbReference type="AlphaFoldDB" id="A0A0S3S7I1"/>